<evidence type="ECO:0000313" key="3">
    <source>
        <dbReference type="Proteomes" id="UP000663193"/>
    </source>
</evidence>
<sequence length="144" mass="15390">MLSGSMPDPARCLTARPPRMSPAVHPTQRATVSFNSVWNVSPGEPDLSLTPSYCTVAFSAPIVPRTRLPCKHRPGHALCSSLAATLLRLLGSDPGAGSTHNPLCSCQNSPVARCVIVVQSHWRRAVLVNTAFGTESHHDAVLFL</sequence>
<name>A0A7U2IAI8_PHANO</name>
<dbReference type="Proteomes" id="UP000663193">
    <property type="component" value="Chromosome 20"/>
</dbReference>
<organism evidence="2 3">
    <name type="scientific">Phaeosphaeria nodorum (strain SN15 / ATCC MYA-4574 / FGSC 10173)</name>
    <name type="common">Glume blotch fungus</name>
    <name type="synonym">Parastagonospora nodorum</name>
    <dbReference type="NCBI Taxonomy" id="321614"/>
    <lineage>
        <taxon>Eukaryota</taxon>
        <taxon>Fungi</taxon>
        <taxon>Dikarya</taxon>
        <taxon>Ascomycota</taxon>
        <taxon>Pezizomycotina</taxon>
        <taxon>Dothideomycetes</taxon>
        <taxon>Pleosporomycetidae</taxon>
        <taxon>Pleosporales</taxon>
        <taxon>Pleosporineae</taxon>
        <taxon>Phaeosphaeriaceae</taxon>
        <taxon>Parastagonospora</taxon>
    </lineage>
</organism>
<gene>
    <name evidence="2" type="ORF">JI435_445300</name>
</gene>
<dbReference type="VEuPathDB" id="FungiDB:JI435_445300"/>
<proteinExistence type="predicted"/>
<dbReference type="AlphaFoldDB" id="A0A7U2IAI8"/>
<accession>A0A7U2IAI8</accession>
<feature type="region of interest" description="Disordered" evidence="1">
    <location>
        <begin position="1"/>
        <end position="24"/>
    </location>
</feature>
<protein>
    <submittedName>
        <fullName evidence="2">Uncharacterized protein</fullName>
    </submittedName>
</protein>
<reference evidence="3" key="1">
    <citation type="journal article" date="2021" name="BMC Genomics">
        <title>Chromosome-level genome assembly and manually-curated proteome of model necrotroph Parastagonospora nodorum Sn15 reveals a genome-wide trove of candidate effector homologs, and redundancy of virulence-related functions within an accessory chromosome.</title>
        <authorList>
            <person name="Bertazzoni S."/>
            <person name="Jones D.A.B."/>
            <person name="Phan H.T."/>
            <person name="Tan K.-C."/>
            <person name="Hane J.K."/>
        </authorList>
    </citation>
    <scope>NUCLEOTIDE SEQUENCE [LARGE SCALE GENOMIC DNA]</scope>
    <source>
        <strain evidence="3">SN15 / ATCC MYA-4574 / FGSC 10173)</strain>
    </source>
</reference>
<dbReference type="EMBL" id="CP069042">
    <property type="protein sequence ID" value="QRD06125.1"/>
    <property type="molecule type" value="Genomic_DNA"/>
</dbReference>
<evidence type="ECO:0000313" key="2">
    <source>
        <dbReference type="EMBL" id="QRD06125.1"/>
    </source>
</evidence>
<evidence type="ECO:0000256" key="1">
    <source>
        <dbReference type="SAM" id="MobiDB-lite"/>
    </source>
</evidence>
<keyword evidence="3" id="KW-1185">Reference proteome</keyword>